<evidence type="ECO:0000256" key="4">
    <source>
        <dbReference type="ARBA" id="ARBA00022989"/>
    </source>
</evidence>
<evidence type="ECO:0000256" key="6">
    <source>
        <dbReference type="SAM" id="Phobius"/>
    </source>
</evidence>
<comment type="similarity">
    <text evidence="2">Belongs to the major facilitator superfamily. Proton-dependent oligopeptide transporter (POT/PTR) (TC 2.A.17) family.</text>
</comment>
<feature type="transmembrane region" description="Helical" evidence="6">
    <location>
        <begin position="328"/>
        <end position="350"/>
    </location>
</feature>
<protein>
    <submittedName>
        <fullName evidence="7">Peptide transporter PTR2</fullName>
    </submittedName>
</protein>
<dbReference type="SUPFAM" id="SSF103473">
    <property type="entry name" value="MFS general substrate transporter"/>
    <property type="match status" value="1"/>
</dbReference>
<dbReference type="InterPro" id="IPR000109">
    <property type="entry name" value="POT_fam"/>
</dbReference>
<evidence type="ECO:0000256" key="2">
    <source>
        <dbReference type="ARBA" id="ARBA00005982"/>
    </source>
</evidence>
<evidence type="ECO:0000313" key="7">
    <source>
        <dbReference type="EMBL" id="PKA55746.1"/>
    </source>
</evidence>
<sequence length="555" mass="61811">MEAWGSPNEEDCSMVPLLNEELARENSAKSLRIRTSKEYDWRAPAITLGFVCLESLSLSGISTNLVTYLSSIIHESNTTVAANVTNWTGTSFFSPILGAVLADSFAGNYKTIVFSSIIYLLGMLTVTVSATVQHSESSSSSEAKELILFIGLYLIAFGSGGVKSSLLPLGADQFDDENPTEREKKESFFSWFYFCMNLGAFLSSILIVWIQEYVSWAAGYGIASACMLLAIVAFLIGTPIYRVRRPEGSQLKRIFQEFVASQIKMKDEIAADSSSLNEVQGFHNLAHTDVFRCLEKAATTSTSETKDRNSLSSWTLCKLVTQVEELKVLLRLFPIWLTNILYSVAYAQLYTTFIEQGRALDTTINGRVTIPPASLLAFEILSIMIVVVARSCISHERSLTQLQRMGVGQFLMILTMSMAGALETKRLESAAKGNRISILWQLPQFFVVGCSEVFCYVGQLEFFYDEGPDSLRSVSTAISLLTISLGNYLNSAVVMVVEAVTKKWGRRRWIADDLNEGHLDYFFWFLAGVSFLNFGAYLYFARRYTLKRAVEAPAF</sequence>
<dbReference type="GO" id="GO:0016020">
    <property type="term" value="C:membrane"/>
    <property type="evidence" value="ECO:0007669"/>
    <property type="project" value="UniProtKB-SubCell"/>
</dbReference>
<feature type="transmembrane region" description="Helical" evidence="6">
    <location>
        <begin position="188"/>
        <end position="210"/>
    </location>
</feature>
<evidence type="ECO:0000256" key="5">
    <source>
        <dbReference type="ARBA" id="ARBA00023136"/>
    </source>
</evidence>
<evidence type="ECO:0000256" key="1">
    <source>
        <dbReference type="ARBA" id="ARBA00004141"/>
    </source>
</evidence>
<feature type="transmembrane region" description="Helical" evidence="6">
    <location>
        <begin position="146"/>
        <end position="167"/>
    </location>
</feature>
<keyword evidence="3 6" id="KW-0812">Transmembrane</keyword>
<gene>
    <name evidence="7" type="primary">PTR2</name>
    <name evidence="7" type="ORF">AXF42_Ash012038</name>
</gene>
<feature type="transmembrane region" description="Helical" evidence="6">
    <location>
        <begin position="405"/>
        <end position="422"/>
    </location>
</feature>
<dbReference type="InterPro" id="IPR036259">
    <property type="entry name" value="MFS_trans_sf"/>
</dbReference>
<dbReference type="Gene3D" id="1.20.1250.20">
    <property type="entry name" value="MFS general substrate transporter like domains"/>
    <property type="match status" value="1"/>
</dbReference>
<dbReference type="GO" id="GO:0022857">
    <property type="term" value="F:transmembrane transporter activity"/>
    <property type="evidence" value="ECO:0007669"/>
    <property type="project" value="InterPro"/>
</dbReference>
<feature type="transmembrane region" description="Helical" evidence="6">
    <location>
        <begin position="442"/>
        <end position="464"/>
    </location>
</feature>
<keyword evidence="5 6" id="KW-0472">Membrane</keyword>
<keyword evidence="8" id="KW-1185">Reference proteome</keyword>
<proteinExistence type="inferred from homology"/>
<evidence type="ECO:0000313" key="8">
    <source>
        <dbReference type="Proteomes" id="UP000236161"/>
    </source>
</evidence>
<accession>A0A2I0AJV5</accession>
<organism evidence="7 8">
    <name type="scientific">Apostasia shenzhenica</name>
    <dbReference type="NCBI Taxonomy" id="1088818"/>
    <lineage>
        <taxon>Eukaryota</taxon>
        <taxon>Viridiplantae</taxon>
        <taxon>Streptophyta</taxon>
        <taxon>Embryophyta</taxon>
        <taxon>Tracheophyta</taxon>
        <taxon>Spermatophyta</taxon>
        <taxon>Magnoliopsida</taxon>
        <taxon>Liliopsida</taxon>
        <taxon>Asparagales</taxon>
        <taxon>Orchidaceae</taxon>
        <taxon>Apostasioideae</taxon>
        <taxon>Apostasia</taxon>
    </lineage>
</organism>
<dbReference type="OrthoDB" id="8904098at2759"/>
<dbReference type="PANTHER" id="PTHR11654">
    <property type="entry name" value="OLIGOPEPTIDE TRANSPORTER-RELATED"/>
    <property type="match status" value="1"/>
</dbReference>
<dbReference type="Pfam" id="PF00854">
    <property type="entry name" value="PTR2"/>
    <property type="match status" value="1"/>
</dbReference>
<dbReference type="Proteomes" id="UP000236161">
    <property type="component" value="Unassembled WGS sequence"/>
</dbReference>
<reference evidence="7 8" key="1">
    <citation type="journal article" date="2017" name="Nature">
        <title>The Apostasia genome and the evolution of orchids.</title>
        <authorList>
            <person name="Zhang G.Q."/>
            <person name="Liu K.W."/>
            <person name="Li Z."/>
            <person name="Lohaus R."/>
            <person name="Hsiao Y.Y."/>
            <person name="Niu S.C."/>
            <person name="Wang J.Y."/>
            <person name="Lin Y.C."/>
            <person name="Xu Q."/>
            <person name="Chen L.J."/>
            <person name="Yoshida K."/>
            <person name="Fujiwara S."/>
            <person name="Wang Z.W."/>
            <person name="Zhang Y.Q."/>
            <person name="Mitsuda N."/>
            <person name="Wang M."/>
            <person name="Liu G.H."/>
            <person name="Pecoraro L."/>
            <person name="Huang H.X."/>
            <person name="Xiao X.J."/>
            <person name="Lin M."/>
            <person name="Wu X.Y."/>
            <person name="Wu W.L."/>
            <person name="Chen Y.Y."/>
            <person name="Chang S.B."/>
            <person name="Sakamoto S."/>
            <person name="Ohme-Takagi M."/>
            <person name="Yagi M."/>
            <person name="Zeng S.J."/>
            <person name="Shen C.Y."/>
            <person name="Yeh C.M."/>
            <person name="Luo Y.B."/>
            <person name="Tsai W.C."/>
            <person name="Van de Peer Y."/>
            <person name="Liu Z.J."/>
        </authorList>
    </citation>
    <scope>NUCLEOTIDE SEQUENCE [LARGE SCALE GENOMIC DNA]</scope>
    <source>
        <strain evidence="8">cv. Shenzhen</strain>
        <tissue evidence="7">Stem</tissue>
    </source>
</reference>
<feature type="transmembrane region" description="Helical" evidence="6">
    <location>
        <begin position="521"/>
        <end position="540"/>
    </location>
</feature>
<keyword evidence="4 6" id="KW-1133">Transmembrane helix</keyword>
<dbReference type="AlphaFoldDB" id="A0A2I0AJV5"/>
<feature type="transmembrane region" description="Helical" evidence="6">
    <location>
        <begin position="476"/>
        <end position="501"/>
    </location>
</feature>
<feature type="transmembrane region" description="Helical" evidence="6">
    <location>
        <begin position="216"/>
        <end position="236"/>
    </location>
</feature>
<feature type="transmembrane region" description="Helical" evidence="6">
    <location>
        <begin position="370"/>
        <end position="393"/>
    </location>
</feature>
<name>A0A2I0AJV5_9ASPA</name>
<comment type="subcellular location">
    <subcellularLocation>
        <location evidence="1">Membrane</location>
        <topology evidence="1">Multi-pass membrane protein</topology>
    </subcellularLocation>
</comment>
<evidence type="ECO:0000256" key="3">
    <source>
        <dbReference type="ARBA" id="ARBA00022692"/>
    </source>
</evidence>
<dbReference type="EMBL" id="KZ451978">
    <property type="protein sequence ID" value="PKA55746.1"/>
    <property type="molecule type" value="Genomic_DNA"/>
</dbReference>
<feature type="transmembrane region" description="Helical" evidence="6">
    <location>
        <begin position="112"/>
        <end position="134"/>
    </location>
</feature>